<organism evidence="2 3">
    <name type="scientific">Choanephora cucurbitarum</name>
    <dbReference type="NCBI Taxonomy" id="101091"/>
    <lineage>
        <taxon>Eukaryota</taxon>
        <taxon>Fungi</taxon>
        <taxon>Fungi incertae sedis</taxon>
        <taxon>Mucoromycota</taxon>
        <taxon>Mucoromycotina</taxon>
        <taxon>Mucoromycetes</taxon>
        <taxon>Mucorales</taxon>
        <taxon>Mucorineae</taxon>
        <taxon>Choanephoraceae</taxon>
        <taxon>Choanephoroideae</taxon>
        <taxon>Choanephora</taxon>
    </lineage>
</organism>
<dbReference type="InParanoid" id="A0A1C7MZU4"/>
<feature type="region of interest" description="Disordered" evidence="1">
    <location>
        <begin position="1"/>
        <end position="108"/>
    </location>
</feature>
<feature type="compositionally biased region" description="Polar residues" evidence="1">
    <location>
        <begin position="1"/>
        <end position="41"/>
    </location>
</feature>
<feature type="compositionally biased region" description="Pro residues" evidence="1">
    <location>
        <begin position="46"/>
        <end position="77"/>
    </location>
</feature>
<dbReference type="AlphaFoldDB" id="A0A1C7MZU4"/>
<name>A0A1C7MZU4_9FUNG</name>
<feature type="compositionally biased region" description="Low complexity" evidence="1">
    <location>
        <begin position="78"/>
        <end position="88"/>
    </location>
</feature>
<protein>
    <submittedName>
        <fullName evidence="2">Uncharacterized protein</fullName>
    </submittedName>
</protein>
<dbReference type="STRING" id="101091.A0A1C7MZU4"/>
<evidence type="ECO:0000313" key="2">
    <source>
        <dbReference type="EMBL" id="OBZ81936.1"/>
    </source>
</evidence>
<evidence type="ECO:0000313" key="3">
    <source>
        <dbReference type="Proteomes" id="UP000093000"/>
    </source>
</evidence>
<evidence type="ECO:0000256" key="1">
    <source>
        <dbReference type="SAM" id="MobiDB-lite"/>
    </source>
</evidence>
<comment type="caution">
    <text evidence="2">The sequence shown here is derived from an EMBL/GenBank/DDBJ whole genome shotgun (WGS) entry which is preliminary data.</text>
</comment>
<proteinExistence type="predicted"/>
<accession>A0A1C7MZU4</accession>
<dbReference type="EMBL" id="LUGH01001002">
    <property type="protein sequence ID" value="OBZ81936.1"/>
    <property type="molecule type" value="Genomic_DNA"/>
</dbReference>
<keyword evidence="3" id="KW-1185">Reference proteome</keyword>
<dbReference type="Proteomes" id="UP000093000">
    <property type="component" value="Unassembled WGS sequence"/>
</dbReference>
<gene>
    <name evidence="2" type="ORF">A0J61_10015</name>
</gene>
<dbReference type="OrthoDB" id="2248071at2759"/>
<sequence length="358" mass="41225">MTSNIFVAQTFNGEKMVNASSRKSTVTSEEQMPIQKSTEQTLVPLAPAPPPPPPPPPSQPVPIAPVIAPAPPPPPPQSISIASSPAQLDKPESIQPPSPSKENNKGYQGRVHDIAVNRPKRAPAFAHPFPFTPTNNNPPAALPQQTIVRLPYPPSTPRPIYWSEADTAILIQLHRKYYPAIQEDALDKENGAWSRLTTEFNMITQEQHTMLDLHHRWVQLMAKYNAERAHLMLQHRQASLQPQPFHVPSYWSHFQYMDLYLHHLPVPEDALYYQTQPTTPQKRPRLHEHDVELTQQLFETHRTSMQEQANQMKLMKQHYESMFKMNDKYMQLCERLFHQSQASEDRYRVLFDKIIEKQ</sequence>
<reference evidence="2 3" key="1">
    <citation type="submission" date="2016-03" db="EMBL/GenBank/DDBJ databases">
        <title>Choanephora cucurbitarum.</title>
        <authorList>
            <person name="Min B."/>
            <person name="Park H."/>
            <person name="Park J.-H."/>
            <person name="Shin H.-D."/>
            <person name="Choi I.-G."/>
        </authorList>
    </citation>
    <scope>NUCLEOTIDE SEQUENCE [LARGE SCALE GENOMIC DNA]</scope>
    <source>
        <strain evidence="2 3">KUS-F28377</strain>
    </source>
</reference>